<feature type="region of interest" description="Disordered" evidence="1">
    <location>
        <begin position="1"/>
        <end position="28"/>
    </location>
</feature>
<comment type="caution">
    <text evidence="2">The sequence shown here is derived from an EMBL/GenBank/DDBJ whole genome shotgun (WGS) entry which is preliminary data.</text>
</comment>
<gene>
    <name evidence="2" type="ORF">Aco03nite_022730</name>
</gene>
<dbReference type="Proteomes" id="UP000612282">
    <property type="component" value="Unassembled WGS sequence"/>
</dbReference>
<dbReference type="RefSeq" id="WP_203794988.1">
    <property type="nucleotide sequence ID" value="NZ_BAAAQE010000088.1"/>
</dbReference>
<evidence type="ECO:0000313" key="3">
    <source>
        <dbReference type="Proteomes" id="UP000612282"/>
    </source>
</evidence>
<name>A0ABQ3X5U9_9ACTN</name>
<dbReference type="EMBL" id="BOMG01000035">
    <property type="protein sequence ID" value="GID53869.1"/>
    <property type="molecule type" value="Genomic_DNA"/>
</dbReference>
<accession>A0ABQ3X5U9</accession>
<feature type="compositionally biased region" description="Basic and acidic residues" evidence="1">
    <location>
        <begin position="11"/>
        <end position="28"/>
    </location>
</feature>
<evidence type="ECO:0000256" key="1">
    <source>
        <dbReference type="SAM" id="MobiDB-lite"/>
    </source>
</evidence>
<sequence length="108" mass="12491">MSPRRNRPKSSKHEDRSPDRPGITEDRVQQWQDGDYLVRNVFGAAAVKIYRCPGCMQDIRPGVAHIVAWPADDRGDLTDRRHWHSGCWRARDRRGPGVERSRNAPRYG</sequence>
<feature type="compositionally biased region" description="Basic residues" evidence="1">
    <location>
        <begin position="1"/>
        <end position="10"/>
    </location>
</feature>
<evidence type="ECO:0000313" key="2">
    <source>
        <dbReference type="EMBL" id="GID53869.1"/>
    </source>
</evidence>
<proteinExistence type="predicted"/>
<keyword evidence="3" id="KW-1185">Reference proteome</keyword>
<organism evidence="2 3">
    <name type="scientific">Actinoplanes couchii</name>
    <dbReference type="NCBI Taxonomy" id="403638"/>
    <lineage>
        <taxon>Bacteria</taxon>
        <taxon>Bacillati</taxon>
        <taxon>Actinomycetota</taxon>
        <taxon>Actinomycetes</taxon>
        <taxon>Micromonosporales</taxon>
        <taxon>Micromonosporaceae</taxon>
        <taxon>Actinoplanes</taxon>
    </lineage>
</organism>
<protein>
    <submittedName>
        <fullName evidence="2">ATP/GTP-binding protein</fullName>
    </submittedName>
</protein>
<reference evidence="2 3" key="1">
    <citation type="submission" date="2021-01" db="EMBL/GenBank/DDBJ databases">
        <title>Whole genome shotgun sequence of Actinoplanes couchii NBRC 106145.</title>
        <authorList>
            <person name="Komaki H."/>
            <person name="Tamura T."/>
        </authorList>
    </citation>
    <scope>NUCLEOTIDE SEQUENCE [LARGE SCALE GENOMIC DNA]</scope>
    <source>
        <strain evidence="2 3">NBRC 106145</strain>
    </source>
</reference>